<dbReference type="PANTHER" id="PTHR11439">
    <property type="entry name" value="GAG-POL-RELATED RETROTRANSPOSON"/>
    <property type="match status" value="1"/>
</dbReference>
<accession>A0AAQ3PBB0</accession>
<protein>
    <recommendedName>
        <fullName evidence="3">Mitochondrial protein</fullName>
    </recommendedName>
</protein>
<keyword evidence="2" id="KW-1185">Reference proteome</keyword>
<dbReference type="CDD" id="cd09272">
    <property type="entry name" value="RNase_HI_RT_Ty1"/>
    <property type="match status" value="1"/>
</dbReference>
<dbReference type="EMBL" id="CP144700">
    <property type="protein sequence ID" value="WVZ24462.1"/>
    <property type="molecule type" value="Genomic_DNA"/>
</dbReference>
<name>A0AAQ3PBB0_VIGMU</name>
<gene>
    <name evidence="1" type="ORF">V8G54_003006</name>
</gene>
<evidence type="ECO:0000313" key="1">
    <source>
        <dbReference type="EMBL" id="WVZ24462.1"/>
    </source>
</evidence>
<reference evidence="1 2" key="1">
    <citation type="journal article" date="2023" name="Life. Sci Alliance">
        <title>Evolutionary insights into 3D genome organization and epigenetic landscape of Vigna mungo.</title>
        <authorList>
            <person name="Junaid A."/>
            <person name="Singh B."/>
            <person name="Bhatia S."/>
        </authorList>
    </citation>
    <scope>NUCLEOTIDE SEQUENCE [LARGE SCALE GENOMIC DNA]</scope>
    <source>
        <strain evidence="1">Urdbean</strain>
    </source>
</reference>
<sequence length="146" mass="16527">MVKRVGAVNSPSKLSGRYTPAPLPPATLLKRQYLTITLPKLAFSPHDHHWKALKRVLQLVPFIMAFSFVPMFDSYWGCDLEDRKSTSGFYVYLGLNIVSWSSHKQKVVFRSSKEAEYRSIIAALADIKWITSHPSSCAIASGRYSY</sequence>
<dbReference type="PANTHER" id="PTHR11439:SF455">
    <property type="entry name" value="RLK (RECEPTOR-LIKE PROTEIN KINASE) 8, PUTATIVE-RELATED"/>
    <property type="match status" value="1"/>
</dbReference>
<evidence type="ECO:0008006" key="3">
    <source>
        <dbReference type="Google" id="ProtNLM"/>
    </source>
</evidence>
<proteinExistence type="predicted"/>
<dbReference type="AlphaFoldDB" id="A0AAQ3PBB0"/>
<dbReference type="Proteomes" id="UP001374535">
    <property type="component" value="Chromosome 1"/>
</dbReference>
<organism evidence="1 2">
    <name type="scientific">Vigna mungo</name>
    <name type="common">Black gram</name>
    <name type="synonym">Phaseolus mungo</name>
    <dbReference type="NCBI Taxonomy" id="3915"/>
    <lineage>
        <taxon>Eukaryota</taxon>
        <taxon>Viridiplantae</taxon>
        <taxon>Streptophyta</taxon>
        <taxon>Embryophyta</taxon>
        <taxon>Tracheophyta</taxon>
        <taxon>Spermatophyta</taxon>
        <taxon>Magnoliopsida</taxon>
        <taxon>eudicotyledons</taxon>
        <taxon>Gunneridae</taxon>
        <taxon>Pentapetalae</taxon>
        <taxon>rosids</taxon>
        <taxon>fabids</taxon>
        <taxon>Fabales</taxon>
        <taxon>Fabaceae</taxon>
        <taxon>Papilionoideae</taxon>
        <taxon>50 kb inversion clade</taxon>
        <taxon>NPAAA clade</taxon>
        <taxon>indigoferoid/millettioid clade</taxon>
        <taxon>Phaseoleae</taxon>
        <taxon>Vigna</taxon>
    </lineage>
</organism>
<evidence type="ECO:0000313" key="2">
    <source>
        <dbReference type="Proteomes" id="UP001374535"/>
    </source>
</evidence>